<dbReference type="GO" id="GO:0000179">
    <property type="term" value="F:rRNA (adenine-N6,N6-)-dimethyltransferase activity"/>
    <property type="evidence" value="ECO:0007669"/>
    <property type="project" value="UniProtKB-UniRule"/>
</dbReference>
<dbReference type="EMBL" id="SHAH01000057">
    <property type="protein sequence ID" value="RZO75416.1"/>
    <property type="molecule type" value="Genomic_DNA"/>
</dbReference>
<dbReference type="FunFam" id="1.10.8.100:FF:000001">
    <property type="entry name" value="Ribosomal RNA small subunit methyltransferase A"/>
    <property type="match status" value="1"/>
</dbReference>
<evidence type="ECO:0000313" key="8">
    <source>
        <dbReference type="Proteomes" id="UP000320404"/>
    </source>
</evidence>
<comment type="similarity">
    <text evidence="6">Belongs to the class I-like SAM-binding methyltransferase superfamily. rRNA adenine N(6)-methyltransferase family.</text>
</comment>
<keyword evidence="5 6" id="KW-0694">RNA-binding</keyword>
<gene>
    <name evidence="7" type="ORF">EVA69_04335</name>
</gene>
<dbReference type="GO" id="GO:0003723">
    <property type="term" value="F:RNA binding"/>
    <property type="evidence" value="ECO:0007669"/>
    <property type="project" value="UniProtKB-UniRule"/>
</dbReference>
<keyword evidence="2 6" id="KW-0489">Methyltransferase</keyword>
<proteinExistence type="inferred from homology"/>
<evidence type="ECO:0000313" key="7">
    <source>
        <dbReference type="EMBL" id="RZO75416.1"/>
    </source>
</evidence>
<sequence>IVRLKPHRQRAVTARSVAALQTVIRTAFNQRRKTLKNSLKAIMSSDSLAQVPVSLSERPENLSLADYVVISDILTQELNEKKS</sequence>
<dbReference type="InterPro" id="IPR001737">
    <property type="entry name" value="KsgA/Erm"/>
</dbReference>
<dbReference type="Gene3D" id="1.10.8.100">
    <property type="entry name" value="Ribosomal RNA adenine dimethylase-like, domain 2"/>
    <property type="match status" value="1"/>
</dbReference>
<evidence type="ECO:0000256" key="3">
    <source>
        <dbReference type="ARBA" id="ARBA00022679"/>
    </source>
</evidence>
<dbReference type="InterPro" id="IPR029063">
    <property type="entry name" value="SAM-dependent_MTases_sf"/>
</dbReference>
<dbReference type="InterPro" id="IPR023165">
    <property type="entry name" value="rRNA_Ade_diMease-like_C"/>
</dbReference>
<comment type="caution">
    <text evidence="6">Lacks conserved residue(s) required for the propagation of feature annotation.</text>
</comment>
<feature type="non-terminal residue" evidence="7">
    <location>
        <position position="1"/>
    </location>
</feature>
<dbReference type="Pfam" id="PF00398">
    <property type="entry name" value="RrnaAD"/>
    <property type="match status" value="1"/>
</dbReference>
<dbReference type="PROSITE" id="PS51689">
    <property type="entry name" value="SAM_RNA_A_N6_MT"/>
    <property type="match status" value="1"/>
</dbReference>
<evidence type="ECO:0000256" key="2">
    <source>
        <dbReference type="ARBA" id="ARBA00022603"/>
    </source>
</evidence>
<keyword evidence="3 6" id="KW-0808">Transferase</keyword>
<accession>A0A520RYW9</accession>
<dbReference type="AlphaFoldDB" id="A0A520RYW9"/>
<protein>
    <submittedName>
        <fullName evidence="7">16S rRNA (Adenine(1518)-N(6)/adenine(1519)-N(6))-dimethyltransferase</fullName>
    </submittedName>
</protein>
<evidence type="ECO:0000256" key="1">
    <source>
        <dbReference type="ARBA" id="ARBA00022552"/>
    </source>
</evidence>
<evidence type="ECO:0000256" key="6">
    <source>
        <dbReference type="PROSITE-ProRule" id="PRU01026"/>
    </source>
</evidence>
<comment type="caution">
    <text evidence="7">The sequence shown here is derived from an EMBL/GenBank/DDBJ whole genome shotgun (WGS) entry which is preliminary data.</text>
</comment>
<feature type="binding site" evidence="6">
    <location>
        <position position="1"/>
    </location>
    <ligand>
        <name>S-adenosyl-L-methionine</name>
        <dbReference type="ChEBI" id="CHEBI:59789"/>
    </ligand>
</feature>
<reference evidence="7 8" key="1">
    <citation type="submission" date="2019-02" db="EMBL/GenBank/DDBJ databases">
        <title>Prokaryotic population dynamics and viral predation in marine succession experiment using metagenomics: the confinement effect.</title>
        <authorList>
            <person name="Haro-Moreno J.M."/>
            <person name="Rodriguez-Valera F."/>
            <person name="Lopez-Perez M."/>
        </authorList>
    </citation>
    <scope>NUCLEOTIDE SEQUENCE [LARGE SCALE GENOMIC DNA]</scope>
    <source>
        <strain evidence="7">MED-G158</strain>
    </source>
</reference>
<evidence type="ECO:0000256" key="4">
    <source>
        <dbReference type="ARBA" id="ARBA00022691"/>
    </source>
</evidence>
<evidence type="ECO:0000256" key="5">
    <source>
        <dbReference type="ARBA" id="ARBA00022884"/>
    </source>
</evidence>
<keyword evidence="4 6" id="KW-0949">S-adenosyl-L-methionine</keyword>
<name>A0A520RYW9_9GAMM</name>
<keyword evidence="1" id="KW-0698">rRNA processing</keyword>
<dbReference type="Proteomes" id="UP000320404">
    <property type="component" value="Unassembled WGS sequence"/>
</dbReference>
<organism evidence="7 8">
    <name type="scientific">OM182 bacterium</name>
    <dbReference type="NCBI Taxonomy" id="2510334"/>
    <lineage>
        <taxon>Bacteria</taxon>
        <taxon>Pseudomonadati</taxon>
        <taxon>Pseudomonadota</taxon>
        <taxon>Gammaproteobacteria</taxon>
        <taxon>OMG group</taxon>
        <taxon>OM182 clade</taxon>
    </lineage>
</organism>
<dbReference type="SUPFAM" id="SSF53335">
    <property type="entry name" value="S-adenosyl-L-methionine-dependent methyltransferases"/>
    <property type="match status" value="1"/>
</dbReference>